<feature type="transmembrane region" description="Helical" evidence="11">
    <location>
        <begin position="722"/>
        <end position="746"/>
    </location>
</feature>
<dbReference type="InterPro" id="IPR003593">
    <property type="entry name" value="AAA+_ATPase"/>
</dbReference>
<keyword evidence="10 11" id="KW-0472">Membrane</keyword>
<feature type="transmembrane region" description="Helical" evidence="11">
    <location>
        <begin position="98"/>
        <end position="122"/>
    </location>
</feature>
<dbReference type="PROSITE" id="PS50893">
    <property type="entry name" value="ABC_TRANSPORTER_2"/>
    <property type="match status" value="2"/>
</dbReference>
<evidence type="ECO:0000256" key="7">
    <source>
        <dbReference type="ARBA" id="ARBA00022741"/>
    </source>
</evidence>
<dbReference type="CDD" id="cd03250">
    <property type="entry name" value="ABCC_MRP_domain1"/>
    <property type="match status" value="1"/>
</dbReference>
<keyword evidence="15" id="KW-1185">Reference proteome</keyword>
<evidence type="ECO:0000313" key="15">
    <source>
        <dbReference type="Proteomes" id="UP000886520"/>
    </source>
</evidence>
<protein>
    <submittedName>
        <fullName evidence="14">Uncharacterized protein</fullName>
    </submittedName>
</protein>
<evidence type="ECO:0000256" key="5">
    <source>
        <dbReference type="ARBA" id="ARBA00022692"/>
    </source>
</evidence>
<feature type="transmembrane region" description="Helical" evidence="11">
    <location>
        <begin position="843"/>
        <end position="870"/>
    </location>
</feature>
<evidence type="ECO:0000256" key="10">
    <source>
        <dbReference type="ARBA" id="ARBA00023136"/>
    </source>
</evidence>
<dbReference type="CDD" id="cd18579">
    <property type="entry name" value="ABC_6TM_ABCC_D1"/>
    <property type="match status" value="1"/>
</dbReference>
<keyword evidence="8" id="KW-0067">ATP-binding</keyword>
<dbReference type="InterPro" id="IPR044746">
    <property type="entry name" value="ABCC_6TM_D1"/>
</dbReference>
<evidence type="ECO:0000256" key="3">
    <source>
        <dbReference type="ARBA" id="ARBA00022448"/>
    </source>
</evidence>
<proteinExistence type="inferred from homology"/>
<dbReference type="InterPro" id="IPR044726">
    <property type="entry name" value="ABCC_6TM_D2"/>
</dbReference>
<dbReference type="FunFam" id="1.20.1560.10:FF:000013">
    <property type="entry name" value="ABC transporter C family member 2"/>
    <property type="match status" value="1"/>
</dbReference>
<feature type="domain" description="ABC transmembrane type-1" evidence="13">
    <location>
        <begin position="99"/>
        <end position="379"/>
    </location>
</feature>
<dbReference type="PROSITE" id="PS00211">
    <property type="entry name" value="ABC_TRANSPORTER_1"/>
    <property type="match status" value="1"/>
</dbReference>
<dbReference type="InterPro" id="IPR050173">
    <property type="entry name" value="ABC_transporter_C-like"/>
</dbReference>
<evidence type="ECO:0000256" key="1">
    <source>
        <dbReference type="ARBA" id="ARBA00004141"/>
    </source>
</evidence>
<evidence type="ECO:0000256" key="11">
    <source>
        <dbReference type="SAM" id="Phobius"/>
    </source>
</evidence>
<dbReference type="InterPro" id="IPR017871">
    <property type="entry name" value="ABC_transporter-like_CS"/>
</dbReference>
<dbReference type="InterPro" id="IPR011527">
    <property type="entry name" value="ABC1_TM_dom"/>
</dbReference>
<evidence type="ECO:0000256" key="8">
    <source>
        <dbReference type="ARBA" id="ARBA00022840"/>
    </source>
</evidence>
<dbReference type="FunFam" id="3.40.50.300:FF:000508">
    <property type="entry name" value="ABC transporter C family member 5"/>
    <property type="match status" value="1"/>
</dbReference>
<feature type="transmembrane region" description="Helical" evidence="11">
    <location>
        <begin position="134"/>
        <end position="153"/>
    </location>
</feature>
<evidence type="ECO:0000256" key="9">
    <source>
        <dbReference type="ARBA" id="ARBA00022989"/>
    </source>
</evidence>
<dbReference type="OrthoDB" id="6500128at2759"/>
<evidence type="ECO:0000313" key="14">
    <source>
        <dbReference type="EMBL" id="KAI5077527.1"/>
    </source>
</evidence>
<dbReference type="SUPFAM" id="SSF90123">
    <property type="entry name" value="ABC transporter transmembrane region"/>
    <property type="match status" value="2"/>
</dbReference>
<keyword evidence="5 11" id="KW-0812">Transmembrane</keyword>
<dbReference type="FunFam" id="1.20.1560.10:FF:000003">
    <property type="entry name" value="ABC transporter C family member 10"/>
    <property type="match status" value="1"/>
</dbReference>
<evidence type="ECO:0000259" key="13">
    <source>
        <dbReference type="PROSITE" id="PS50929"/>
    </source>
</evidence>
<dbReference type="EMBL" id="JABFUD020000007">
    <property type="protein sequence ID" value="KAI5077527.1"/>
    <property type="molecule type" value="Genomic_DNA"/>
</dbReference>
<feature type="transmembrane region" description="Helical" evidence="11">
    <location>
        <begin position="977"/>
        <end position="1002"/>
    </location>
</feature>
<dbReference type="AlphaFoldDB" id="A0A9D4ZKU3"/>
<feature type="domain" description="ABC transmembrane type-1" evidence="13">
    <location>
        <begin position="725"/>
        <end position="987"/>
    </location>
</feature>
<dbReference type="Pfam" id="PF00664">
    <property type="entry name" value="ABC_membrane"/>
    <property type="match status" value="2"/>
</dbReference>
<name>A0A9D4ZKU3_ADICA</name>
<dbReference type="SUPFAM" id="SSF52540">
    <property type="entry name" value="P-loop containing nucleoside triphosphate hydrolases"/>
    <property type="match status" value="2"/>
</dbReference>
<dbReference type="InterPro" id="IPR036640">
    <property type="entry name" value="ABC1_TM_sf"/>
</dbReference>
<dbReference type="Gene3D" id="1.20.1560.10">
    <property type="entry name" value="ABC transporter type 1, transmembrane domain"/>
    <property type="match status" value="2"/>
</dbReference>
<dbReference type="CDD" id="cd18580">
    <property type="entry name" value="ABC_6TM_ABCC_D2"/>
    <property type="match status" value="1"/>
</dbReference>
<feature type="domain" description="ABC transporter" evidence="12">
    <location>
        <begin position="1036"/>
        <end position="1270"/>
    </location>
</feature>
<dbReference type="Proteomes" id="UP000886520">
    <property type="component" value="Chromosome 7"/>
</dbReference>
<feature type="transmembrane region" description="Helical" evidence="11">
    <location>
        <begin position="944"/>
        <end position="965"/>
    </location>
</feature>
<evidence type="ECO:0000256" key="4">
    <source>
        <dbReference type="ARBA" id="ARBA00022528"/>
    </source>
</evidence>
<evidence type="ECO:0000256" key="6">
    <source>
        <dbReference type="ARBA" id="ARBA00022737"/>
    </source>
</evidence>
<dbReference type="GO" id="GO:0140359">
    <property type="term" value="F:ABC-type transporter activity"/>
    <property type="evidence" value="ECO:0007669"/>
    <property type="project" value="InterPro"/>
</dbReference>
<keyword evidence="4" id="KW-0934">Plastid</keyword>
<evidence type="ECO:0000259" key="12">
    <source>
        <dbReference type="PROSITE" id="PS50893"/>
    </source>
</evidence>
<dbReference type="CDD" id="cd03244">
    <property type="entry name" value="ABCC_MRP_domain2"/>
    <property type="match status" value="1"/>
</dbReference>
<feature type="transmembrane region" description="Helical" evidence="11">
    <location>
        <begin position="758"/>
        <end position="776"/>
    </location>
</feature>
<reference evidence="14" key="1">
    <citation type="submission" date="2021-01" db="EMBL/GenBank/DDBJ databases">
        <title>Adiantum capillus-veneris genome.</title>
        <authorList>
            <person name="Fang Y."/>
            <person name="Liao Q."/>
        </authorList>
    </citation>
    <scope>NUCLEOTIDE SEQUENCE</scope>
    <source>
        <strain evidence="14">H3</strain>
        <tissue evidence="14">Leaf</tissue>
    </source>
</reference>
<keyword evidence="4" id="KW-0150">Chloroplast</keyword>
<dbReference type="SMART" id="SM00382">
    <property type="entry name" value="AAA"/>
    <property type="match status" value="2"/>
</dbReference>
<dbReference type="GO" id="GO:0016020">
    <property type="term" value="C:membrane"/>
    <property type="evidence" value="ECO:0007669"/>
    <property type="project" value="UniProtKB-SubCell"/>
</dbReference>
<keyword evidence="3" id="KW-0813">Transport</keyword>
<comment type="subcellular location">
    <subcellularLocation>
        <location evidence="1">Membrane</location>
        <topology evidence="1">Multi-pass membrane protein</topology>
    </subcellularLocation>
</comment>
<feature type="transmembrane region" description="Helical" evidence="11">
    <location>
        <begin position="324"/>
        <end position="346"/>
    </location>
</feature>
<accession>A0A9D4ZKU3</accession>
<dbReference type="FunFam" id="3.40.50.300:FF:000169">
    <property type="entry name" value="ABC transporter C family member 3"/>
    <property type="match status" value="1"/>
</dbReference>
<keyword evidence="9 11" id="KW-1133">Transmembrane helix</keyword>
<sequence>MMQSEEVKKPLLPHPSHKEPPDYLSNASWFSYLLFWFAFPLVKLGNSRALQLQDLPHCPASCRSEMLVTRFFTTWESLKMSGKQSIFRAMWKLFWRDILISGLAAFLKGVGILSGPIFLYYFVDYASGNVRFKYEGVVLVVSLSITKIVENFAQRHWYFRVRILAAKLQSVMMAAVYQKELSLSSIGRQSYTSGEIVNLVAVDAYRISELGFRLHWAWVVPMVLVGSFAIASFLIGLAALPALVIIIVVLVGFSPLIKSMQLAQRKFMAKQDERLRATTEILQGMKVIKLQAWEEKFNLFLEEMRKEELNYLHETQQKKMYAIIVYWLMPTFLTCLVFISCLFIGIPLKSTMVFTILAIFRIIQDPVRMTPDVLSSFIQAHISFIRLENFLKEEELFDREAFATVENNVSTTSDYIIRVDSVSLSWHLEDPQPTLRDLNIVIKRGEKVAVCGSVGAGKTSLLLALLGEMPRLSGSVRLCGRVAYVSQSAWIQSMTVRDNILFGESRDKMRYKRVLHACALDDDMKSLSHGDLTEIGERGTNLSGGQKQRIQLARAVYNDADIYLLDDPFSAVDAHTSSHLFHECVMGALKDKTVVLVTHQMEYLPFVDTILVMQNGEIKQAGSYNDLLDAGDAFEKLISAHETALHRVLGDNGTEESEEQKTEGPGAQFQRLQRWLSHEESFSDMGKEGASADQIVKDEEVTPGKVGLRPYFSYIQVSGARLVPIVLILSQILFSGFQLYGNIWLAQGLSNEGLSSQALIGIYCVLSLACMIAFALRSQMIVLFGLEASRTFFTKLMNSVMKAPMGFFDTTPSGRILNRASMDMSVIDLDIPFTASFVLGTGFDFLCIIIVVCIVTWQMVLVVVPMLALIQFVQRYNEGALQQLNKINATTKAPIVNKSAETLTGSATIRAFRQSERFKRQNLELIDKDACAYIYKFALVEWKVLHIELCSTLMLVMAAFFVTFAGNISGGFTGLAVTYALAFGNSLVAFCVQQSFLAIFFVSVERVRQYLGLPKEAPAVIESNRPPTNWPQRGEVLFDNLQICYQENAPLVLKGISCSFQGGHKIGVVGRTGSGKTTLISALFRLVEPAGGRICIDDIDICSIGLHDLRFRLGIIPQDPVLFQGTVRTNLDPLNQYMDFEVWEALRKSKLIDVIEKLPLQLETPVGDQGENWSAGQRQLFCLGRVLLKRSQVLVLDEATASIDSATDAFLQRVIRDEFSACTVITVAHRIPTVIDSDRVLALRDGVAVEYDSPKKLIEQKTSLFALLVAEYWAQAARIN</sequence>
<dbReference type="GO" id="GO:0016887">
    <property type="term" value="F:ATP hydrolysis activity"/>
    <property type="evidence" value="ECO:0007669"/>
    <property type="project" value="InterPro"/>
</dbReference>
<feature type="transmembrane region" description="Helical" evidence="11">
    <location>
        <begin position="240"/>
        <end position="257"/>
    </location>
</feature>
<dbReference type="Pfam" id="PF00005">
    <property type="entry name" value="ABC_tran"/>
    <property type="match status" value="2"/>
</dbReference>
<dbReference type="InterPro" id="IPR027417">
    <property type="entry name" value="P-loop_NTPase"/>
</dbReference>
<evidence type="ECO:0000256" key="2">
    <source>
        <dbReference type="ARBA" id="ARBA00009726"/>
    </source>
</evidence>
<dbReference type="PANTHER" id="PTHR24223">
    <property type="entry name" value="ATP-BINDING CASSETTE SUB-FAMILY C"/>
    <property type="match status" value="1"/>
</dbReference>
<keyword evidence="6" id="KW-0677">Repeat</keyword>
<feature type="transmembrane region" description="Helical" evidence="11">
    <location>
        <begin position="216"/>
        <end position="234"/>
    </location>
</feature>
<dbReference type="InterPro" id="IPR003439">
    <property type="entry name" value="ABC_transporter-like_ATP-bd"/>
</dbReference>
<dbReference type="Gene3D" id="3.40.50.300">
    <property type="entry name" value="P-loop containing nucleotide triphosphate hydrolases"/>
    <property type="match status" value="2"/>
</dbReference>
<dbReference type="PANTHER" id="PTHR24223:SF108">
    <property type="entry name" value="ABC TRANSPORTER C FAMILY MEMBER 8"/>
    <property type="match status" value="1"/>
</dbReference>
<feature type="domain" description="ABC transporter" evidence="12">
    <location>
        <begin position="417"/>
        <end position="640"/>
    </location>
</feature>
<comment type="caution">
    <text evidence="14">The sequence shown here is derived from an EMBL/GenBank/DDBJ whole genome shotgun (WGS) entry which is preliminary data.</text>
</comment>
<gene>
    <name evidence="14" type="ORF">GOP47_0007351</name>
</gene>
<comment type="similarity">
    <text evidence="2">Belongs to the ABC transporter superfamily. ABCC family. Conjugate transporter (TC 3.A.1.208) subfamily.</text>
</comment>
<organism evidence="14 15">
    <name type="scientific">Adiantum capillus-veneris</name>
    <name type="common">Maidenhair fern</name>
    <dbReference type="NCBI Taxonomy" id="13818"/>
    <lineage>
        <taxon>Eukaryota</taxon>
        <taxon>Viridiplantae</taxon>
        <taxon>Streptophyta</taxon>
        <taxon>Embryophyta</taxon>
        <taxon>Tracheophyta</taxon>
        <taxon>Polypodiopsida</taxon>
        <taxon>Polypodiidae</taxon>
        <taxon>Polypodiales</taxon>
        <taxon>Pteridineae</taxon>
        <taxon>Pteridaceae</taxon>
        <taxon>Vittarioideae</taxon>
        <taxon>Adiantum</taxon>
    </lineage>
</organism>
<dbReference type="PROSITE" id="PS50929">
    <property type="entry name" value="ABC_TM1F"/>
    <property type="match status" value="2"/>
</dbReference>
<keyword evidence="7" id="KW-0547">Nucleotide-binding</keyword>
<dbReference type="GO" id="GO:0005524">
    <property type="term" value="F:ATP binding"/>
    <property type="evidence" value="ECO:0007669"/>
    <property type="project" value="UniProtKB-KW"/>
</dbReference>